<comment type="caution">
    <text evidence="12">The sequence shown here is derived from an EMBL/GenBank/DDBJ whole genome shotgun (WGS) entry which is preliminary data.</text>
</comment>
<dbReference type="NCBIfam" id="TIGR00611">
    <property type="entry name" value="recf"/>
    <property type="match status" value="1"/>
</dbReference>
<dbReference type="PROSITE" id="PS00617">
    <property type="entry name" value="RECF_1"/>
    <property type="match status" value="1"/>
</dbReference>
<evidence type="ECO:0000256" key="9">
    <source>
        <dbReference type="HAMAP-Rule" id="MF_00365"/>
    </source>
</evidence>
<evidence type="ECO:0000313" key="12">
    <source>
        <dbReference type="EMBL" id="KXI30024.1"/>
    </source>
</evidence>
<dbReference type="PANTHER" id="PTHR32182:SF0">
    <property type="entry name" value="DNA REPLICATION AND REPAIR PROTEIN RECF"/>
    <property type="match status" value="1"/>
</dbReference>
<dbReference type="InterPro" id="IPR042174">
    <property type="entry name" value="RecF_2"/>
</dbReference>
<dbReference type="InterPro" id="IPR027417">
    <property type="entry name" value="P-loop_NTPase"/>
</dbReference>
<evidence type="ECO:0000256" key="2">
    <source>
        <dbReference type="ARBA" id="ARBA00008016"/>
    </source>
</evidence>
<dbReference type="Gene3D" id="1.20.1050.90">
    <property type="entry name" value="RecF/RecN/SMC, N-terminal domain"/>
    <property type="match status" value="1"/>
</dbReference>
<keyword evidence="5 9" id="KW-0235">DNA replication</keyword>
<dbReference type="GO" id="GO:0003697">
    <property type="term" value="F:single-stranded DNA binding"/>
    <property type="evidence" value="ECO:0007669"/>
    <property type="project" value="UniProtKB-UniRule"/>
</dbReference>
<evidence type="ECO:0000256" key="3">
    <source>
        <dbReference type="ARBA" id="ARBA00020170"/>
    </source>
</evidence>
<dbReference type="GO" id="GO:0005737">
    <property type="term" value="C:cytoplasm"/>
    <property type="evidence" value="ECO:0007669"/>
    <property type="project" value="UniProtKB-SubCell"/>
</dbReference>
<evidence type="ECO:0000256" key="1">
    <source>
        <dbReference type="ARBA" id="ARBA00004496"/>
    </source>
</evidence>
<protein>
    <recommendedName>
        <fullName evidence="3 9">DNA replication and repair protein RecF</fullName>
    </recommendedName>
</protein>
<evidence type="ECO:0000256" key="8">
    <source>
        <dbReference type="ARBA" id="ARBA00023125"/>
    </source>
</evidence>
<sequence>MKLDFVQIRGFRNIDDLSIVPDAKLNIFLGENGSGKSSILEAIHYLGFTRSFRTSKHKNVIQHEQQSFTVFAQVDCDNTIYKLGLSRTVSDECLVSIDGLKSKSAVDLVSKLPVQIFTPQSSDLILGSPRLRRKYLDWLLFHVEQQFANKFAMYRRCLLQINASYKISSRAKGLDSFWTEQLAELGEDIRNLHESLMLSEFKAFIHYNLQVFLPEFSFDISYYKGWEKELNLKEAIDKNCVRDKKRGFVSVGPHKADLRIKIGGVLAHEILSRGQVRMLVAALQIAQAQYLKSKLQKSVVFLLDDIGAELDSSKQELFINSLLNTGSQLFVTAIDRKQLNYISNYQHKKLFHVEHGQVREEI</sequence>
<dbReference type="PANTHER" id="PTHR32182">
    <property type="entry name" value="DNA REPLICATION AND REPAIR PROTEIN RECF"/>
    <property type="match status" value="1"/>
</dbReference>
<evidence type="ECO:0000256" key="10">
    <source>
        <dbReference type="RuleBase" id="RU000578"/>
    </source>
</evidence>
<dbReference type="PROSITE" id="PS00618">
    <property type="entry name" value="RECF_2"/>
    <property type="match status" value="1"/>
</dbReference>
<dbReference type="GO" id="GO:0005524">
    <property type="term" value="F:ATP binding"/>
    <property type="evidence" value="ECO:0007669"/>
    <property type="project" value="UniProtKB-UniRule"/>
</dbReference>
<dbReference type="InterPro" id="IPR018078">
    <property type="entry name" value="DNA-binding_RecF_CS"/>
</dbReference>
<dbReference type="GO" id="GO:0009432">
    <property type="term" value="P:SOS response"/>
    <property type="evidence" value="ECO:0007669"/>
    <property type="project" value="UniProtKB-UniRule"/>
</dbReference>
<dbReference type="OrthoDB" id="9803889at2"/>
<gene>
    <name evidence="9" type="primary">recF</name>
    <name evidence="12" type="ORF">AX660_08455</name>
</gene>
<dbReference type="Proteomes" id="UP000070299">
    <property type="component" value="Unassembled WGS sequence"/>
</dbReference>
<dbReference type="AlphaFoldDB" id="A0A136A477"/>
<dbReference type="Pfam" id="PF02463">
    <property type="entry name" value="SMC_N"/>
    <property type="match status" value="1"/>
</dbReference>
<dbReference type="EMBL" id="LSNE01000003">
    <property type="protein sequence ID" value="KXI30024.1"/>
    <property type="molecule type" value="Genomic_DNA"/>
</dbReference>
<keyword evidence="4 9" id="KW-0963">Cytoplasm</keyword>
<feature type="binding site" evidence="9">
    <location>
        <begin position="30"/>
        <end position="37"/>
    </location>
    <ligand>
        <name>ATP</name>
        <dbReference type="ChEBI" id="CHEBI:30616"/>
    </ligand>
</feature>
<dbReference type="SUPFAM" id="SSF52540">
    <property type="entry name" value="P-loop containing nucleoside triphosphate hydrolases"/>
    <property type="match status" value="1"/>
</dbReference>
<name>A0A136A477_9ALTE</name>
<comment type="similarity">
    <text evidence="2 9 10">Belongs to the RecF family.</text>
</comment>
<dbReference type="GO" id="GO:0006260">
    <property type="term" value="P:DNA replication"/>
    <property type="evidence" value="ECO:0007669"/>
    <property type="project" value="UniProtKB-UniRule"/>
</dbReference>
<keyword evidence="9 10" id="KW-0742">SOS response</keyword>
<keyword evidence="6 9" id="KW-0547">Nucleotide-binding</keyword>
<reference evidence="13" key="1">
    <citation type="submission" date="2016-02" db="EMBL/GenBank/DDBJ databases">
        <authorList>
            <person name="Schultz-Johansen M."/>
            <person name="Glaring M.A."/>
            <person name="Bech P.K."/>
            <person name="Stougaard P."/>
        </authorList>
    </citation>
    <scope>NUCLEOTIDE SEQUENCE [LARGE SCALE GENOMIC DNA]</scope>
    <source>
        <strain evidence="13">S66</strain>
    </source>
</reference>
<dbReference type="GO" id="GO:0000731">
    <property type="term" value="P:DNA synthesis involved in DNA repair"/>
    <property type="evidence" value="ECO:0007669"/>
    <property type="project" value="TreeGrafter"/>
</dbReference>
<organism evidence="12 13">
    <name type="scientific">Paraglaciecola hydrolytica</name>
    <dbReference type="NCBI Taxonomy" id="1799789"/>
    <lineage>
        <taxon>Bacteria</taxon>
        <taxon>Pseudomonadati</taxon>
        <taxon>Pseudomonadota</taxon>
        <taxon>Gammaproteobacteria</taxon>
        <taxon>Alteromonadales</taxon>
        <taxon>Alteromonadaceae</taxon>
        <taxon>Paraglaciecola</taxon>
    </lineage>
</organism>
<proteinExistence type="inferred from homology"/>
<keyword evidence="7 9" id="KW-0067">ATP-binding</keyword>
<keyword evidence="9 10" id="KW-0234">DNA repair</keyword>
<dbReference type="Gene3D" id="3.40.50.300">
    <property type="entry name" value="P-loop containing nucleotide triphosphate hydrolases"/>
    <property type="match status" value="1"/>
</dbReference>
<accession>A0A136A477</accession>
<dbReference type="GO" id="GO:0006302">
    <property type="term" value="P:double-strand break repair"/>
    <property type="evidence" value="ECO:0007669"/>
    <property type="project" value="TreeGrafter"/>
</dbReference>
<evidence type="ECO:0000259" key="11">
    <source>
        <dbReference type="Pfam" id="PF02463"/>
    </source>
</evidence>
<keyword evidence="9 10" id="KW-0227">DNA damage</keyword>
<evidence type="ECO:0000313" key="13">
    <source>
        <dbReference type="Proteomes" id="UP000070299"/>
    </source>
</evidence>
<keyword evidence="13" id="KW-1185">Reference proteome</keyword>
<dbReference type="InterPro" id="IPR003395">
    <property type="entry name" value="RecF/RecN/SMC_N"/>
</dbReference>
<evidence type="ECO:0000256" key="4">
    <source>
        <dbReference type="ARBA" id="ARBA00022490"/>
    </source>
</evidence>
<dbReference type="RefSeq" id="WP_068373662.1">
    <property type="nucleotide sequence ID" value="NZ_LSNE01000003.1"/>
</dbReference>
<feature type="domain" description="RecF/RecN/SMC N-terminal" evidence="11">
    <location>
        <begin position="5"/>
        <end position="343"/>
    </location>
</feature>
<evidence type="ECO:0000256" key="6">
    <source>
        <dbReference type="ARBA" id="ARBA00022741"/>
    </source>
</evidence>
<evidence type="ECO:0000256" key="5">
    <source>
        <dbReference type="ARBA" id="ARBA00022705"/>
    </source>
</evidence>
<dbReference type="InterPro" id="IPR001238">
    <property type="entry name" value="DNA-binding_RecF"/>
</dbReference>
<dbReference type="HAMAP" id="MF_00365">
    <property type="entry name" value="RecF"/>
    <property type="match status" value="1"/>
</dbReference>
<comment type="subcellular location">
    <subcellularLocation>
        <location evidence="1 9 10">Cytoplasm</location>
    </subcellularLocation>
</comment>
<evidence type="ECO:0000256" key="7">
    <source>
        <dbReference type="ARBA" id="ARBA00022840"/>
    </source>
</evidence>
<keyword evidence="8 9" id="KW-0238">DNA-binding</keyword>
<comment type="function">
    <text evidence="9 10">The RecF protein is involved in DNA metabolism; it is required for DNA replication and normal SOS inducibility. RecF binds preferentially to single-stranded, linear DNA. It also seems to bind ATP.</text>
</comment>
<dbReference type="STRING" id="1799789.AX660_08455"/>